<evidence type="ECO:0000256" key="9">
    <source>
        <dbReference type="ARBA" id="ARBA00076414"/>
    </source>
</evidence>
<evidence type="ECO:0000256" key="1">
    <source>
        <dbReference type="ARBA" id="ARBA00004496"/>
    </source>
</evidence>
<dbReference type="GO" id="GO:0051082">
    <property type="term" value="F:unfolded protein binding"/>
    <property type="evidence" value="ECO:0007669"/>
    <property type="project" value="TreeGrafter"/>
</dbReference>
<dbReference type="PRINTS" id="PR00773">
    <property type="entry name" value="GRPEPROTEIN"/>
</dbReference>
<dbReference type="GO" id="GO:0000774">
    <property type="term" value="F:adenyl-nucleotide exchange factor activity"/>
    <property type="evidence" value="ECO:0007669"/>
    <property type="project" value="InterPro"/>
</dbReference>
<dbReference type="Pfam" id="PF01025">
    <property type="entry name" value="GrpE"/>
    <property type="match status" value="1"/>
</dbReference>
<dbReference type="EMBL" id="CP155447">
    <property type="protein sequence ID" value="XBH02582.1"/>
    <property type="molecule type" value="Genomic_DNA"/>
</dbReference>
<evidence type="ECO:0000256" key="2">
    <source>
        <dbReference type="ARBA" id="ARBA00009054"/>
    </source>
</evidence>
<name>A0AAU7CCA6_9BACT</name>
<gene>
    <name evidence="10 14" type="primary">grpE</name>
    <name evidence="14" type="ORF">V5E97_30285</name>
</gene>
<comment type="function">
    <text evidence="7 10 11">Participates actively in the response to hyperosmotic and heat shock by preventing the aggregation of stress-denatured proteins, in association with DnaK and GrpE. It is the nucleotide exchange factor for DnaK and may function as a thermosensor. Unfolded proteins bind initially to DnaJ; upon interaction with the DnaJ-bound protein, DnaK hydrolyzes its bound ATP, resulting in the formation of a stable complex. GrpE releases ADP from DnaK; ATP binding to DnaK triggers the release of the substrate protein, thus completing the reaction cycle. Several rounds of ATP-dependent interactions between DnaJ, DnaK and GrpE are required for fully efficient folding.</text>
</comment>
<protein>
    <recommendedName>
        <fullName evidence="8 10">Protein GrpE</fullName>
    </recommendedName>
    <alternativeName>
        <fullName evidence="9 10">HSP-70 cofactor</fullName>
    </alternativeName>
</protein>
<comment type="subcellular location">
    <subcellularLocation>
        <location evidence="1 10">Cytoplasm</location>
    </subcellularLocation>
</comment>
<proteinExistence type="inferred from homology"/>
<keyword evidence="5 10" id="KW-0346">Stress response</keyword>
<keyword evidence="4 10" id="KW-0963">Cytoplasm</keyword>
<keyword evidence="6 10" id="KW-0143">Chaperone</keyword>
<dbReference type="PANTHER" id="PTHR21237:SF23">
    <property type="entry name" value="GRPE PROTEIN HOMOLOG, MITOCHONDRIAL"/>
    <property type="match status" value="1"/>
</dbReference>
<evidence type="ECO:0000256" key="6">
    <source>
        <dbReference type="ARBA" id="ARBA00023186"/>
    </source>
</evidence>
<evidence type="ECO:0000256" key="12">
    <source>
        <dbReference type="RuleBase" id="RU004478"/>
    </source>
</evidence>
<evidence type="ECO:0000256" key="11">
    <source>
        <dbReference type="RuleBase" id="RU000639"/>
    </source>
</evidence>
<dbReference type="Gene3D" id="2.30.22.10">
    <property type="entry name" value="Head domain of nucleotide exchange factor GrpE"/>
    <property type="match status" value="1"/>
</dbReference>
<dbReference type="InterPro" id="IPR013805">
    <property type="entry name" value="GrpE_CC"/>
</dbReference>
<feature type="region of interest" description="Disordered" evidence="13">
    <location>
        <begin position="127"/>
        <end position="149"/>
    </location>
</feature>
<dbReference type="GO" id="GO:0005737">
    <property type="term" value="C:cytoplasm"/>
    <property type="evidence" value="ECO:0007669"/>
    <property type="project" value="UniProtKB-SubCell"/>
</dbReference>
<accession>A0AAU7CCA6</accession>
<organism evidence="14">
    <name type="scientific">Singulisphaera sp. Ch08</name>
    <dbReference type="NCBI Taxonomy" id="3120278"/>
    <lineage>
        <taxon>Bacteria</taxon>
        <taxon>Pseudomonadati</taxon>
        <taxon>Planctomycetota</taxon>
        <taxon>Planctomycetia</taxon>
        <taxon>Isosphaerales</taxon>
        <taxon>Isosphaeraceae</taxon>
        <taxon>Singulisphaera</taxon>
    </lineage>
</organism>
<dbReference type="PROSITE" id="PS01071">
    <property type="entry name" value="GRPE"/>
    <property type="match status" value="1"/>
</dbReference>
<dbReference type="SUPFAM" id="SSF51064">
    <property type="entry name" value="Head domain of nucleotide exchange factor GrpE"/>
    <property type="match status" value="1"/>
</dbReference>
<evidence type="ECO:0000256" key="3">
    <source>
        <dbReference type="ARBA" id="ARBA00011738"/>
    </source>
</evidence>
<evidence type="ECO:0000256" key="10">
    <source>
        <dbReference type="HAMAP-Rule" id="MF_01151"/>
    </source>
</evidence>
<feature type="compositionally biased region" description="Polar residues" evidence="13">
    <location>
        <begin position="1"/>
        <end position="10"/>
    </location>
</feature>
<comment type="subunit">
    <text evidence="3 10">Homodimer.</text>
</comment>
<sequence>MSDTTQQSDNDIAGEPKPNASANEDLGQVQRQRDEYFDQLQRTRAEFMNFQKRSKTQADSDRVYAVGSLARDLLDGIDNLERANEALKSTASAGIHEGLDMVHKQLLAILAKHGVEPIEALGKPFDPNEHDALVQQPDAHHPDGTVVNELSKGYRIRDRVLRPSKVAVSVKPAQS</sequence>
<dbReference type="Gene3D" id="3.90.20.20">
    <property type="match status" value="1"/>
</dbReference>
<dbReference type="RefSeq" id="WP_406695324.1">
    <property type="nucleotide sequence ID" value="NZ_CP155447.1"/>
</dbReference>
<dbReference type="NCBIfam" id="NF010738">
    <property type="entry name" value="PRK14140.1"/>
    <property type="match status" value="1"/>
</dbReference>
<dbReference type="SUPFAM" id="SSF58014">
    <property type="entry name" value="Coiled-coil domain of nucleotide exchange factor GrpE"/>
    <property type="match status" value="1"/>
</dbReference>
<dbReference type="GO" id="GO:0042803">
    <property type="term" value="F:protein homodimerization activity"/>
    <property type="evidence" value="ECO:0007669"/>
    <property type="project" value="InterPro"/>
</dbReference>
<dbReference type="AlphaFoldDB" id="A0AAU7CCA6"/>
<feature type="compositionally biased region" description="Basic and acidic residues" evidence="13">
    <location>
        <begin position="127"/>
        <end position="143"/>
    </location>
</feature>
<dbReference type="PANTHER" id="PTHR21237">
    <property type="entry name" value="GRPE PROTEIN"/>
    <property type="match status" value="1"/>
</dbReference>
<dbReference type="GO" id="GO:0006457">
    <property type="term" value="P:protein folding"/>
    <property type="evidence" value="ECO:0007669"/>
    <property type="project" value="InterPro"/>
</dbReference>
<feature type="region of interest" description="Disordered" evidence="13">
    <location>
        <begin position="1"/>
        <end position="37"/>
    </location>
</feature>
<evidence type="ECO:0000256" key="7">
    <source>
        <dbReference type="ARBA" id="ARBA00053401"/>
    </source>
</evidence>
<dbReference type="HAMAP" id="MF_01151">
    <property type="entry name" value="GrpE"/>
    <property type="match status" value="1"/>
</dbReference>
<dbReference type="FunFam" id="2.30.22.10:FF:000001">
    <property type="entry name" value="Protein GrpE"/>
    <property type="match status" value="1"/>
</dbReference>
<comment type="similarity">
    <text evidence="2 10 12">Belongs to the GrpE family.</text>
</comment>
<evidence type="ECO:0000256" key="4">
    <source>
        <dbReference type="ARBA" id="ARBA00022490"/>
    </source>
</evidence>
<dbReference type="GO" id="GO:0051087">
    <property type="term" value="F:protein-folding chaperone binding"/>
    <property type="evidence" value="ECO:0007669"/>
    <property type="project" value="InterPro"/>
</dbReference>
<evidence type="ECO:0000256" key="13">
    <source>
        <dbReference type="SAM" id="MobiDB-lite"/>
    </source>
</evidence>
<evidence type="ECO:0000313" key="14">
    <source>
        <dbReference type="EMBL" id="XBH02582.1"/>
    </source>
</evidence>
<reference evidence="14" key="1">
    <citation type="submission" date="2024-05" db="EMBL/GenBank/DDBJ databases">
        <title>Planctomycetes of the genus Singulisphaera possess chitinolytic capabilities.</title>
        <authorList>
            <person name="Ivanova A."/>
        </authorList>
    </citation>
    <scope>NUCLEOTIDE SEQUENCE</scope>
    <source>
        <strain evidence="14">Ch08T</strain>
    </source>
</reference>
<dbReference type="InterPro" id="IPR009012">
    <property type="entry name" value="GrpE_head"/>
</dbReference>
<dbReference type="InterPro" id="IPR000740">
    <property type="entry name" value="GrpE"/>
</dbReference>
<dbReference type="CDD" id="cd00446">
    <property type="entry name" value="GrpE"/>
    <property type="match status" value="1"/>
</dbReference>
<evidence type="ECO:0000256" key="5">
    <source>
        <dbReference type="ARBA" id="ARBA00023016"/>
    </source>
</evidence>
<evidence type="ECO:0000256" key="8">
    <source>
        <dbReference type="ARBA" id="ARBA00072274"/>
    </source>
</evidence>